<evidence type="ECO:0000313" key="1">
    <source>
        <dbReference type="EMBL" id="MPM82893.1"/>
    </source>
</evidence>
<dbReference type="EMBL" id="VSSQ01031835">
    <property type="protein sequence ID" value="MPM82893.1"/>
    <property type="molecule type" value="Genomic_DNA"/>
</dbReference>
<reference evidence="1" key="1">
    <citation type="submission" date="2019-08" db="EMBL/GenBank/DDBJ databases">
        <authorList>
            <person name="Kucharzyk K."/>
            <person name="Murdoch R.W."/>
            <person name="Higgins S."/>
            <person name="Loffler F."/>
        </authorList>
    </citation>
    <scope>NUCLEOTIDE SEQUENCE</scope>
</reference>
<comment type="caution">
    <text evidence="1">The sequence shown here is derived from an EMBL/GenBank/DDBJ whole genome shotgun (WGS) entry which is preliminary data.</text>
</comment>
<protein>
    <submittedName>
        <fullName evidence="1">Uncharacterized protein</fullName>
    </submittedName>
</protein>
<proteinExistence type="predicted"/>
<accession>A0A645D1D0</accession>
<organism evidence="1">
    <name type="scientific">bioreactor metagenome</name>
    <dbReference type="NCBI Taxonomy" id="1076179"/>
    <lineage>
        <taxon>unclassified sequences</taxon>
        <taxon>metagenomes</taxon>
        <taxon>ecological metagenomes</taxon>
    </lineage>
</organism>
<sequence>MVGAAEKLARAAAAIGRHLHSLVRAAVVQHLDALVGVAHHDHWLVSHGGREIVPRLGHLAGVADVDPGVGEQLLHLQRKDLGMDVAVLVHFGVAHQGADGCRVVAVFGHSASLSPA</sequence>
<name>A0A645D1D0_9ZZZZ</name>
<gene>
    <name evidence="1" type="ORF">SDC9_129955</name>
</gene>
<dbReference type="AlphaFoldDB" id="A0A645D1D0"/>